<keyword evidence="2" id="KW-1185">Reference proteome</keyword>
<reference evidence="2" key="1">
    <citation type="submission" date="2024-04" db="EMBL/GenBank/DDBJ databases">
        <title>Salinicola lusitanus LLJ914,a marine bacterium isolated from the Okinawa Trough.</title>
        <authorList>
            <person name="Li J."/>
        </authorList>
    </citation>
    <scope>NUCLEOTIDE SEQUENCE [LARGE SCALE GENOMIC DNA]</scope>
</reference>
<organism evidence="1 2">
    <name type="scientific">Mugilogobius chulae</name>
    <name type="common">yellowstripe goby</name>
    <dbReference type="NCBI Taxonomy" id="88201"/>
    <lineage>
        <taxon>Eukaryota</taxon>
        <taxon>Metazoa</taxon>
        <taxon>Chordata</taxon>
        <taxon>Craniata</taxon>
        <taxon>Vertebrata</taxon>
        <taxon>Euteleostomi</taxon>
        <taxon>Actinopterygii</taxon>
        <taxon>Neopterygii</taxon>
        <taxon>Teleostei</taxon>
        <taxon>Neoteleostei</taxon>
        <taxon>Acanthomorphata</taxon>
        <taxon>Gobiaria</taxon>
        <taxon>Gobiiformes</taxon>
        <taxon>Gobioidei</taxon>
        <taxon>Gobiidae</taxon>
        <taxon>Gobionellinae</taxon>
        <taxon>Mugilogobius</taxon>
    </lineage>
</organism>
<dbReference type="EMBL" id="JBBPFD010000039">
    <property type="protein sequence ID" value="KAK7880906.1"/>
    <property type="molecule type" value="Genomic_DNA"/>
</dbReference>
<accession>A0AAW0MJL4</accession>
<evidence type="ECO:0000313" key="1">
    <source>
        <dbReference type="EMBL" id="KAK7880906.1"/>
    </source>
</evidence>
<proteinExistence type="predicted"/>
<dbReference type="AlphaFoldDB" id="A0AAW0MJL4"/>
<name>A0AAW0MJL4_9GOBI</name>
<sequence>MDKQHLAAGELDTHLWCQLSHLLSARERSPQPLKFCKQTFLLASLTIAHQCHHVLPRTALFTYHGSYASDYELPSTVTGYRWTLFKNVVSLFALFEQLTSEFSSAAATSADVIPSVRALRRRLSKETVTSKATLLDAVV</sequence>
<evidence type="ECO:0000313" key="2">
    <source>
        <dbReference type="Proteomes" id="UP001460270"/>
    </source>
</evidence>
<comment type="caution">
    <text evidence="1">The sequence shown here is derived from an EMBL/GenBank/DDBJ whole genome shotgun (WGS) entry which is preliminary data.</text>
</comment>
<dbReference type="Proteomes" id="UP001460270">
    <property type="component" value="Unassembled WGS sequence"/>
</dbReference>
<gene>
    <name evidence="1" type="ORF">WMY93_032462</name>
</gene>
<protein>
    <submittedName>
        <fullName evidence="1">Uncharacterized protein</fullName>
    </submittedName>
</protein>